<feature type="repeat" description="CXXCXGXG motif" evidence="14">
    <location>
        <begin position="162"/>
        <end position="169"/>
    </location>
</feature>
<dbReference type="GO" id="GO:0008270">
    <property type="term" value="F:zinc ion binding"/>
    <property type="evidence" value="ECO:0007669"/>
    <property type="project" value="UniProtKB-UniRule"/>
</dbReference>
<feature type="binding site" evidence="14">
    <location>
        <position position="145"/>
    </location>
    <ligand>
        <name>Zn(2+)</name>
        <dbReference type="ChEBI" id="CHEBI:29105"/>
        <label>1</label>
    </ligand>
</feature>
<comment type="function">
    <text evidence="11 14">Participates actively in the response to hyperosmotic and heat shock by preventing the aggregation of stress-denatured proteins and by disaggregating proteins, also in an autonomous, DnaK-independent fashion. Unfolded proteins bind initially to DnaJ; upon interaction with the DnaJ-bound protein, DnaK hydrolyzes its bound ATP, resulting in the formation of a stable complex. GrpE releases ADP from DnaK; ATP binding to DnaK triggers the release of the substrate protein, thus completing the reaction cycle. Several rounds of ATP-dependent interactions between DnaJ, DnaK and GrpE are required for fully efficient folding. Also involved, together with DnaK and GrpE, in the DNA replication of plasmids through activation of initiation proteins.</text>
</comment>
<keyword evidence="4 14" id="KW-0235">DNA replication</keyword>
<dbReference type="Gene3D" id="2.10.230.10">
    <property type="entry name" value="Heat shock protein DnaJ, cysteine-rich domain"/>
    <property type="match status" value="1"/>
</dbReference>
<sequence length="370" mass="39961">MSQRDYYDVLGVSRSASDRELKKAFKKLAMKYHPDRNPDDPAADQKFKEAAEAYEILSDSEKKSAYDQFGHAGVQGMGGGAGGAGFQDFNFGDIFGDIFGDVFGSRGSGSRSSRGQDLQYNLELSLKEAILGVKKTIKIPVDKSCTECSGSGAKPGSSPVTCSQCNGAGQVRMQQGFFSVQQPCNACRGEGRIIRDHCKTCNGAGVNQETKSLSVNIPAGVDNGDKVRLSGEGGAARGGHTGDLYVAIQVDNNNLFERDGRDLYFEAPIPFEIAILGGSINVPGLESKIALKIPPYTQTGKIFRIKGKGASSVRDTRRGDLLCKVVIETPVNLSKNQIELFKEFSQSVEAEEHHPIKKSFNQASEAFHKK</sequence>
<feature type="domain" description="J" evidence="16">
    <location>
        <begin position="5"/>
        <end position="70"/>
    </location>
</feature>
<dbReference type="SUPFAM" id="SSF46565">
    <property type="entry name" value="Chaperone J-domain"/>
    <property type="match status" value="1"/>
</dbReference>
<feature type="binding site" evidence="14">
    <location>
        <position position="148"/>
    </location>
    <ligand>
        <name>Zn(2+)</name>
        <dbReference type="ChEBI" id="CHEBI:29105"/>
        <label>1</label>
    </ligand>
</feature>
<dbReference type="GO" id="GO:0042026">
    <property type="term" value="P:protein refolding"/>
    <property type="evidence" value="ECO:0007669"/>
    <property type="project" value="TreeGrafter"/>
</dbReference>
<reference evidence="18 19" key="1">
    <citation type="submission" date="2012-09" db="EMBL/GenBank/DDBJ databases">
        <authorList>
            <person name="Dupont C.L."/>
            <person name="Rusch D.B."/>
            <person name="Lombardo M.-J."/>
            <person name="Novotny M."/>
            <person name="Yee-Greenbaum J."/>
            <person name="Laskin R."/>
        </authorList>
    </citation>
    <scope>NUCLEOTIDE SEQUENCE [LARGE SCALE GENOMIC DNA]</scope>
    <source>
        <strain evidence="18">SAR86E</strain>
    </source>
</reference>
<feature type="repeat" description="CXXCXGXG motif" evidence="14">
    <location>
        <begin position="198"/>
        <end position="205"/>
    </location>
</feature>
<evidence type="ECO:0000256" key="7">
    <source>
        <dbReference type="ARBA" id="ARBA00022771"/>
    </source>
</evidence>
<evidence type="ECO:0000256" key="3">
    <source>
        <dbReference type="ARBA" id="ARBA00022490"/>
    </source>
</evidence>
<dbReference type="HAMAP" id="MF_01152">
    <property type="entry name" value="DnaJ"/>
    <property type="match status" value="1"/>
</dbReference>
<dbReference type="FunFam" id="2.10.230.10:FF:000002">
    <property type="entry name" value="Molecular chaperone DnaJ"/>
    <property type="match status" value="1"/>
</dbReference>
<organism evidence="18 19">
    <name type="scientific">SAR86 cluster bacterium SAR86E</name>
    <dbReference type="NCBI Taxonomy" id="1208365"/>
    <lineage>
        <taxon>Bacteria</taxon>
        <taxon>Pseudomonadati</taxon>
        <taxon>Pseudomonadota</taxon>
        <taxon>Gammaproteobacteria</taxon>
        <taxon>SAR86 cluster</taxon>
    </lineage>
</organism>
<name>K6G4V7_9GAMM</name>
<keyword evidence="9 14" id="KW-0346">Stress response</keyword>
<dbReference type="CDD" id="cd10747">
    <property type="entry name" value="DnaJ_C"/>
    <property type="match status" value="1"/>
</dbReference>
<keyword evidence="7 14" id="KW-0863">Zinc-finger</keyword>
<evidence type="ECO:0000256" key="2">
    <source>
        <dbReference type="ARBA" id="ARBA00011738"/>
    </source>
</evidence>
<dbReference type="Pfam" id="PF00226">
    <property type="entry name" value="DnaJ"/>
    <property type="match status" value="1"/>
</dbReference>
<comment type="subunit">
    <text evidence="2 14">Homodimer.</text>
</comment>
<dbReference type="FunFam" id="2.60.260.20:FF:000004">
    <property type="entry name" value="Molecular chaperone DnaJ"/>
    <property type="match status" value="1"/>
</dbReference>
<keyword evidence="8 14" id="KW-0862">Zinc</keyword>
<evidence type="ECO:0000256" key="6">
    <source>
        <dbReference type="ARBA" id="ARBA00022737"/>
    </source>
</evidence>
<evidence type="ECO:0000259" key="16">
    <source>
        <dbReference type="PROSITE" id="PS50076"/>
    </source>
</evidence>
<dbReference type="GO" id="GO:0005524">
    <property type="term" value="F:ATP binding"/>
    <property type="evidence" value="ECO:0007669"/>
    <property type="project" value="InterPro"/>
</dbReference>
<dbReference type="GO" id="GO:0051082">
    <property type="term" value="F:unfolded protein binding"/>
    <property type="evidence" value="ECO:0007669"/>
    <property type="project" value="UniProtKB-UniRule"/>
</dbReference>
<dbReference type="InterPro" id="IPR001305">
    <property type="entry name" value="HSP_DnaJ_Cys-rich_dom"/>
</dbReference>
<dbReference type="Pfam" id="PF00684">
    <property type="entry name" value="DnaJ_CXXCXGXG"/>
    <property type="match status" value="1"/>
</dbReference>
<evidence type="ECO:0000256" key="9">
    <source>
        <dbReference type="ARBA" id="ARBA00023016"/>
    </source>
</evidence>
<dbReference type="PATRIC" id="fig|1208365.4.peg.1067"/>
<dbReference type="GO" id="GO:0005737">
    <property type="term" value="C:cytoplasm"/>
    <property type="evidence" value="ECO:0007669"/>
    <property type="project" value="UniProtKB-SubCell"/>
</dbReference>
<dbReference type="EMBL" id="AMWX01000011">
    <property type="protein sequence ID" value="EKO36264.1"/>
    <property type="molecule type" value="Genomic_DNA"/>
</dbReference>
<dbReference type="InterPro" id="IPR012724">
    <property type="entry name" value="DnaJ"/>
</dbReference>
<keyword evidence="5 14" id="KW-0479">Metal-binding</keyword>
<comment type="subcellular location">
    <subcellularLocation>
        <location evidence="1 14">Cytoplasm</location>
    </subcellularLocation>
</comment>
<feature type="repeat" description="CXXCXGXG motif" evidence="14">
    <location>
        <begin position="184"/>
        <end position="191"/>
    </location>
</feature>
<gene>
    <name evidence="14 18" type="primary">dnaJ</name>
    <name evidence="18" type="ORF">B273_1204</name>
</gene>
<keyword evidence="3 14" id="KW-0963">Cytoplasm</keyword>
<feature type="binding site" evidence="14">
    <location>
        <position position="187"/>
    </location>
    <ligand>
        <name>Zn(2+)</name>
        <dbReference type="ChEBI" id="CHEBI:29105"/>
        <label>2</label>
    </ligand>
</feature>
<feature type="zinc finger region" description="CR-type" evidence="15">
    <location>
        <begin position="132"/>
        <end position="210"/>
    </location>
</feature>
<evidence type="ECO:0000259" key="17">
    <source>
        <dbReference type="PROSITE" id="PS51188"/>
    </source>
</evidence>
<dbReference type="InterPro" id="IPR001623">
    <property type="entry name" value="DnaJ_domain"/>
</dbReference>
<protein>
    <recommendedName>
        <fullName evidence="13 14">Chaperone protein DnaJ</fullName>
    </recommendedName>
</protein>
<dbReference type="PROSITE" id="PS50076">
    <property type="entry name" value="DNAJ_2"/>
    <property type="match status" value="1"/>
</dbReference>
<evidence type="ECO:0000313" key="18">
    <source>
        <dbReference type="EMBL" id="EKO36264.1"/>
    </source>
</evidence>
<comment type="similarity">
    <text evidence="12 14">Belongs to the DnaJ family.</text>
</comment>
<evidence type="ECO:0000256" key="1">
    <source>
        <dbReference type="ARBA" id="ARBA00004496"/>
    </source>
</evidence>
<dbReference type="AlphaFoldDB" id="K6G4V7"/>
<keyword evidence="6 14" id="KW-0677">Repeat</keyword>
<feature type="binding site" evidence="14">
    <location>
        <position position="165"/>
    </location>
    <ligand>
        <name>Zn(2+)</name>
        <dbReference type="ChEBI" id="CHEBI:29105"/>
        <label>2</label>
    </ligand>
</feature>
<evidence type="ECO:0000256" key="8">
    <source>
        <dbReference type="ARBA" id="ARBA00022833"/>
    </source>
</evidence>
<evidence type="ECO:0000256" key="15">
    <source>
        <dbReference type="PROSITE-ProRule" id="PRU00546"/>
    </source>
</evidence>
<comment type="domain">
    <text evidence="14">The J domain is necessary and sufficient to stimulate DnaK ATPase activity. Zinc center 1 plays an important role in the autonomous, DnaK-independent chaperone activity of DnaJ. Zinc center 2 is essential for interaction with DnaK and for DnaJ activity.</text>
</comment>
<dbReference type="Pfam" id="PF01556">
    <property type="entry name" value="DnaJ_C"/>
    <property type="match status" value="1"/>
</dbReference>
<dbReference type="NCBIfam" id="TIGR02349">
    <property type="entry name" value="DnaJ_bact"/>
    <property type="match status" value="1"/>
</dbReference>
<evidence type="ECO:0000256" key="14">
    <source>
        <dbReference type="HAMAP-Rule" id="MF_01152"/>
    </source>
</evidence>
<feature type="domain" description="CR-type" evidence="17">
    <location>
        <begin position="132"/>
        <end position="210"/>
    </location>
</feature>
<dbReference type="GO" id="GO:0006260">
    <property type="term" value="P:DNA replication"/>
    <property type="evidence" value="ECO:0007669"/>
    <property type="project" value="UniProtKB-KW"/>
</dbReference>
<evidence type="ECO:0000256" key="12">
    <source>
        <dbReference type="ARBA" id="ARBA00061004"/>
    </source>
</evidence>
<dbReference type="InterPro" id="IPR008971">
    <property type="entry name" value="HSP40/DnaJ_pept-bd"/>
</dbReference>
<dbReference type="CDD" id="cd06257">
    <property type="entry name" value="DnaJ"/>
    <property type="match status" value="1"/>
</dbReference>
<dbReference type="PANTHER" id="PTHR43096">
    <property type="entry name" value="DNAJ HOMOLOG 1, MITOCHONDRIAL-RELATED"/>
    <property type="match status" value="1"/>
</dbReference>
<evidence type="ECO:0000256" key="10">
    <source>
        <dbReference type="ARBA" id="ARBA00023186"/>
    </source>
</evidence>
<dbReference type="InterPro" id="IPR002939">
    <property type="entry name" value="DnaJ_C"/>
</dbReference>
<evidence type="ECO:0000256" key="11">
    <source>
        <dbReference type="ARBA" id="ARBA00053423"/>
    </source>
</evidence>
<dbReference type="SMART" id="SM00271">
    <property type="entry name" value="DnaJ"/>
    <property type="match status" value="1"/>
</dbReference>
<comment type="caution">
    <text evidence="18">The sequence shown here is derived from an EMBL/GenBank/DDBJ whole genome shotgun (WGS) entry which is preliminary data.</text>
</comment>
<dbReference type="GO" id="GO:0031072">
    <property type="term" value="F:heat shock protein binding"/>
    <property type="evidence" value="ECO:0007669"/>
    <property type="project" value="InterPro"/>
</dbReference>
<evidence type="ECO:0000256" key="13">
    <source>
        <dbReference type="ARBA" id="ARBA00067609"/>
    </source>
</evidence>
<dbReference type="FunFam" id="1.10.287.110:FF:000034">
    <property type="entry name" value="Chaperone protein DnaJ"/>
    <property type="match status" value="1"/>
</dbReference>
<dbReference type="NCBIfam" id="NF008035">
    <property type="entry name" value="PRK10767.1"/>
    <property type="match status" value="1"/>
</dbReference>
<dbReference type="CDD" id="cd10719">
    <property type="entry name" value="DnaJ_zf"/>
    <property type="match status" value="1"/>
</dbReference>
<keyword evidence="10 14" id="KW-0143">Chaperone</keyword>
<dbReference type="PRINTS" id="PR00625">
    <property type="entry name" value="JDOMAIN"/>
</dbReference>
<dbReference type="PROSITE" id="PS00636">
    <property type="entry name" value="DNAJ_1"/>
    <property type="match status" value="1"/>
</dbReference>
<dbReference type="PROSITE" id="PS51188">
    <property type="entry name" value="ZF_CR"/>
    <property type="match status" value="1"/>
</dbReference>
<feature type="binding site" evidence="14">
    <location>
        <position position="198"/>
    </location>
    <ligand>
        <name>Zn(2+)</name>
        <dbReference type="ChEBI" id="CHEBI:29105"/>
        <label>1</label>
    </ligand>
</feature>
<dbReference type="InterPro" id="IPR018253">
    <property type="entry name" value="DnaJ_domain_CS"/>
</dbReference>
<evidence type="ECO:0000256" key="5">
    <source>
        <dbReference type="ARBA" id="ARBA00022723"/>
    </source>
</evidence>
<comment type="cofactor">
    <cofactor evidence="14">
        <name>Zn(2+)</name>
        <dbReference type="ChEBI" id="CHEBI:29105"/>
    </cofactor>
    <text evidence="14">Binds 2 Zn(2+) ions per monomer.</text>
</comment>
<feature type="binding site" evidence="14">
    <location>
        <position position="201"/>
    </location>
    <ligand>
        <name>Zn(2+)</name>
        <dbReference type="ChEBI" id="CHEBI:29105"/>
        <label>1</label>
    </ligand>
</feature>
<dbReference type="SUPFAM" id="SSF57938">
    <property type="entry name" value="DnaJ/Hsp40 cysteine-rich domain"/>
    <property type="match status" value="1"/>
</dbReference>
<evidence type="ECO:0000256" key="4">
    <source>
        <dbReference type="ARBA" id="ARBA00022705"/>
    </source>
</evidence>
<dbReference type="Gene3D" id="2.60.260.20">
    <property type="entry name" value="Urease metallochaperone UreE, N-terminal domain"/>
    <property type="match status" value="2"/>
</dbReference>
<evidence type="ECO:0000313" key="19">
    <source>
        <dbReference type="Proteomes" id="UP000010310"/>
    </source>
</evidence>
<dbReference type="STRING" id="1208365.B273_1204"/>
<feature type="binding site" evidence="14">
    <location>
        <position position="184"/>
    </location>
    <ligand>
        <name>Zn(2+)</name>
        <dbReference type="ChEBI" id="CHEBI:29105"/>
        <label>2</label>
    </ligand>
</feature>
<keyword evidence="19" id="KW-1185">Reference proteome</keyword>
<dbReference type="PANTHER" id="PTHR43096:SF48">
    <property type="entry name" value="CHAPERONE PROTEIN DNAJ"/>
    <property type="match status" value="1"/>
</dbReference>
<dbReference type="InterPro" id="IPR036869">
    <property type="entry name" value="J_dom_sf"/>
</dbReference>
<feature type="repeat" description="CXXCXGXG motif" evidence="14">
    <location>
        <begin position="145"/>
        <end position="152"/>
    </location>
</feature>
<dbReference type="Gene3D" id="1.10.287.110">
    <property type="entry name" value="DnaJ domain"/>
    <property type="match status" value="1"/>
</dbReference>
<proteinExistence type="inferred from homology"/>
<dbReference type="SUPFAM" id="SSF49493">
    <property type="entry name" value="HSP40/DnaJ peptide-binding domain"/>
    <property type="match status" value="2"/>
</dbReference>
<dbReference type="InterPro" id="IPR036410">
    <property type="entry name" value="HSP_DnaJ_Cys-rich_dom_sf"/>
</dbReference>
<dbReference type="GO" id="GO:0009408">
    <property type="term" value="P:response to heat"/>
    <property type="evidence" value="ECO:0007669"/>
    <property type="project" value="InterPro"/>
</dbReference>
<accession>K6G4V7</accession>
<feature type="binding site" evidence="14">
    <location>
        <position position="162"/>
    </location>
    <ligand>
        <name>Zn(2+)</name>
        <dbReference type="ChEBI" id="CHEBI:29105"/>
        <label>2</label>
    </ligand>
</feature>
<dbReference type="Proteomes" id="UP000010310">
    <property type="component" value="Unassembled WGS sequence"/>
</dbReference>